<evidence type="ECO:0000256" key="2">
    <source>
        <dbReference type="SAM" id="Phobius"/>
    </source>
</evidence>
<organism evidence="4 5">
    <name type="scientific">Noviluteimonas gilva</name>
    <dbReference type="NCBI Taxonomy" id="2682097"/>
    <lineage>
        <taxon>Bacteria</taxon>
        <taxon>Pseudomonadati</taxon>
        <taxon>Pseudomonadota</taxon>
        <taxon>Gammaproteobacteria</taxon>
        <taxon>Lysobacterales</taxon>
        <taxon>Lysobacteraceae</taxon>
        <taxon>Noviluteimonas</taxon>
    </lineage>
</organism>
<keyword evidence="2" id="KW-1133">Transmembrane helix</keyword>
<name>A0A7C9LLL6_9GAMM</name>
<feature type="transmembrane region" description="Helical" evidence="2">
    <location>
        <begin position="149"/>
        <end position="170"/>
    </location>
</feature>
<evidence type="ECO:0000259" key="3">
    <source>
        <dbReference type="Pfam" id="PF04471"/>
    </source>
</evidence>
<accession>A0A7C9LLL6</accession>
<dbReference type="RefSeq" id="WP_156641656.1">
    <property type="nucleotide sequence ID" value="NZ_WOXT01000002.1"/>
</dbReference>
<keyword evidence="2" id="KW-0472">Membrane</keyword>
<evidence type="ECO:0000256" key="1">
    <source>
        <dbReference type="SAM" id="MobiDB-lite"/>
    </source>
</evidence>
<dbReference type="InterPro" id="IPR011856">
    <property type="entry name" value="tRNA_endonuc-like_dom_sf"/>
</dbReference>
<dbReference type="Gene3D" id="3.40.1350.10">
    <property type="match status" value="1"/>
</dbReference>
<keyword evidence="2" id="KW-0812">Transmembrane</keyword>
<dbReference type="GO" id="GO:0003677">
    <property type="term" value="F:DNA binding"/>
    <property type="evidence" value="ECO:0007669"/>
    <property type="project" value="InterPro"/>
</dbReference>
<feature type="region of interest" description="Disordered" evidence="1">
    <location>
        <begin position="209"/>
        <end position="246"/>
    </location>
</feature>
<reference evidence="4 5" key="1">
    <citation type="submission" date="2019-12" db="EMBL/GenBank/DDBJ databases">
        <authorList>
            <person name="Xu J."/>
        </authorList>
    </citation>
    <scope>NUCLEOTIDE SEQUENCE [LARGE SCALE GENOMIC DNA]</scope>
    <source>
        <strain evidence="4 5">HX-5-24</strain>
    </source>
</reference>
<dbReference type="PANTHER" id="PTHR30015:SF7">
    <property type="entry name" value="TYPE IV METHYL-DIRECTED RESTRICTION ENZYME ECOKMRR"/>
    <property type="match status" value="1"/>
</dbReference>
<protein>
    <recommendedName>
        <fullName evidence="3">Restriction endonuclease type IV Mrr domain-containing protein</fullName>
    </recommendedName>
</protein>
<gene>
    <name evidence="4" type="ORF">GN331_09115</name>
</gene>
<dbReference type="SUPFAM" id="SSF52980">
    <property type="entry name" value="Restriction endonuclease-like"/>
    <property type="match status" value="1"/>
</dbReference>
<comment type="caution">
    <text evidence="4">The sequence shown here is derived from an EMBL/GenBank/DDBJ whole genome shotgun (WGS) entry which is preliminary data.</text>
</comment>
<dbReference type="GO" id="GO:0015666">
    <property type="term" value="F:restriction endodeoxyribonuclease activity"/>
    <property type="evidence" value="ECO:0007669"/>
    <property type="project" value="TreeGrafter"/>
</dbReference>
<feature type="domain" description="Restriction endonuclease type IV Mrr" evidence="3">
    <location>
        <begin position="16"/>
        <end position="131"/>
    </location>
</feature>
<dbReference type="InterPro" id="IPR011335">
    <property type="entry name" value="Restrct_endonuc-II-like"/>
</dbReference>
<sequence length="246" mass="26668">MSSLKPVAHRRTDALAQTHWAAVERLLAEHYRNAGYTVDHCGTGANGSKFDGGIDLKLRRDDAYIVVQCKHWNALKVPHNDVHQLLGIMVNEGATGAILVTSGEFSRAAIEAATRHGHVQLIDGDDLREMLGPLPGPPASVDSGSNSRLTYVVLTLFALATLAMVSFMVLAQFHRLVDRAAQPLPTGEPIMLQPQVVPNAGDGDVLDTSPIPMEQPDHLEPTPEEIRESQRKADEAITVIKATPEI</sequence>
<evidence type="ECO:0000313" key="5">
    <source>
        <dbReference type="Proteomes" id="UP000479692"/>
    </source>
</evidence>
<dbReference type="EMBL" id="WOXT01000002">
    <property type="protein sequence ID" value="MUV14364.1"/>
    <property type="molecule type" value="Genomic_DNA"/>
</dbReference>
<proteinExistence type="predicted"/>
<dbReference type="GO" id="GO:0009307">
    <property type="term" value="P:DNA restriction-modification system"/>
    <property type="evidence" value="ECO:0007669"/>
    <property type="project" value="InterPro"/>
</dbReference>
<dbReference type="InterPro" id="IPR052906">
    <property type="entry name" value="Type_IV_Methyl-Rstrct_Enzyme"/>
</dbReference>
<dbReference type="Pfam" id="PF04471">
    <property type="entry name" value="Mrr_cat"/>
    <property type="match status" value="1"/>
</dbReference>
<dbReference type="InterPro" id="IPR007560">
    <property type="entry name" value="Restrct_endonuc_IV_Mrr"/>
</dbReference>
<dbReference type="Proteomes" id="UP000479692">
    <property type="component" value="Unassembled WGS sequence"/>
</dbReference>
<feature type="compositionally biased region" description="Basic and acidic residues" evidence="1">
    <location>
        <begin position="215"/>
        <end position="235"/>
    </location>
</feature>
<dbReference type="AlphaFoldDB" id="A0A7C9LLL6"/>
<evidence type="ECO:0000313" key="4">
    <source>
        <dbReference type="EMBL" id="MUV14364.1"/>
    </source>
</evidence>
<keyword evidence="5" id="KW-1185">Reference proteome</keyword>
<dbReference type="PANTHER" id="PTHR30015">
    <property type="entry name" value="MRR RESTRICTION SYSTEM PROTEIN"/>
    <property type="match status" value="1"/>
</dbReference>